<evidence type="ECO:0000313" key="1">
    <source>
        <dbReference type="EMBL" id="CAB4373097.1"/>
    </source>
</evidence>
<gene>
    <name evidence="2" type="ORF">UFOPK2969_00569</name>
    <name evidence="3" type="ORF">UFOPK3010_01223</name>
    <name evidence="4" type="ORF">UFOPK3927_01364</name>
    <name evidence="1" type="ORF">UFOPK4201_02151</name>
</gene>
<sequence length="70" mass="7714">MSTDSVGFLVRIGDGDRGVPSEVLANTLFDVFVSREPGLFFNRDGVDIRSRYLGRCPDLEFSRTLGESGN</sequence>
<protein>
    <submittedName>
        <fullName evidence="1">Unannotated protein</fullName>
    </submittedName>
</protein>
<name>A0A6J6ASW3_9ZZZZ</name>
<reference evidence="1" key="1">
    <citation type="submission" date="2020-05" db="EMBL/GenBank/DDBJ databases">
        <authorList>
            <person name="Chiriac C."/>
            <person name="Salcher M."/>
            <person name="Ghai R."/>
            <person name="Kavagutti S V."/>
        </authorList>
    </citation>
    <scope>NUCLEOTIDE SEQUENCE</scope>
</reference>
<evidence type="ECO:0000313" key="4">
    <source>
        <dbReference type="EMBL" id="CAB4992131.1"/>
    </source>
</evidence>
<evidence type="ECO:0000313" key="3">
    <source>
        <dbReference type="EMBL" id="CAB4812228.1"/>
    </source>
</evidence>
<dbReference type="EMBL" id="CAFAAD010000029">
    <property type="protein sequence ID" value="CAB4788323.1"/>
    <property type="molecule type" value="Genomic_DNA"/>
</dbReference>
<proteinExistence type="predicted"/>
<dbReference type="AlphaFoldDB" id="A0A6J6ASW3"/>
<dbReference type="EMBL" id="CAEUNJ010000164">
    <property type="protein sequence ID" value="CAB4373097.1"/>
    <property type="molecule type" value="Genomic_DNA"/>
</dbReference>
<dbReference type="EMBL" id="CAFBOK010000171">
    <property type="protein sequence ID" value="CAB4992131.1"/>
    <property type="molecule type" value="Genomic_DNA"/>
</dbReference>
<accession>A0A6J6ASW3</accession>
<organism evidence="1">
    <name type="scientific">freshwater metagenome</name>
    <dbReference type="NCBI Taxonomy" id="449393"/>
    <lineage>
        <taxon>unclassified sequences</taxon>
        <taxon>metagenomes</taxon>
        <taxon>ecological metagenomes</taxon>
    </lineage>
</organism>
<dbReference type="EMBL" id="CAFAAM010000178">
    <property type="protein sequence ID" value="CAB4812228.1"/>
    <property type="molecule type" value="Genomic_DNA"/>
</dbReference>
<evidence type="ECO:0000313" key="2">
    <source>
        <dbReference type="EMBL" id="CAB4788323.1"/>
    </source>
</evidence>